<comment type="caution">
    <text evidence="1">The sequence shown here is derived from an EMBL/GenBank/DDBJ whole genome shotgun (WGS) entry which is preliminary data.</text>
</comment>
<name>W2UYP0_9RICK</name>
<gene>
    <name evidence="1" type="ORF">P857_129</name>
</gene>
<dbReference type="EMBL" id="AXCJ01000009">
    <property type="protein sequence ID" value="ETO91054.1"/>
    <property type="molecule type" value="Genomic_DNA"/>
</dbReference>
<reference evidence="1 2" key="1">
    <citation type="journal article" date="2013" name="PLoS ONE">
        <title>Bacterial endosymbiosis in a chordate host: long-term co-evolution and conservation of secondary metabolism.</title>
        <authorList>
            <person name="Kwan J.C."/>
            <person name="Schmidt E.W."/>
        </authorList>
    </citation>
    <scope>NUCLEOTIDE SEQUENCE [LARGE SCALE GENOMIC DNA]</scope>
    <source>
        <strain evidence="2">L6</strain>
    </source>
</reference>
<keyword evidence="2" id="KW-1185">Reference proteome</keyword>
<evidence type="ECO:0000313" key="1">
    <source>
        <dbReference type="EMBL" id="ETO91054.1"/>
    </source>
</evidence>
<evidence type="ECO:0000313" key="2">
    <source>
        <dbReference type="Proteomes" id="UP000018951"/>
    </source>
</evidence>
<proteinExistence type="predicted"/>
<organism evidence="1 2">
    <name type="scientific">Candidatus Xenolissoclinum pacificiensis L6</name>
    <dbReference type="NCBI Taxonomy" id="1401685"/>
    <lineage>
        <taxon>Bacteria</taxon>
        <taxon>Pseudomonadati</taxon>
        <taxon>Pseudomonadota</taxon>
        <taxon>Alphaproteobacteria</taxon>
        <taxon>Rickettsiales</taxon>
        <taxon>Anaplasmataceae</taxon>
        <taxon>Candidatus Xenolissoclinum</taxon>
    </lineage>
</organism>
<accession>W2UYP0</accession>
<protein>
    <submittedName>
        <fullName evidence="1">Uncharacterized protein</fullName>
    </submittedName>
</protein>
<sequence length="58" mass="6882">MIIERRYITDITIGLRQDIWISRIKKNGDQELHDASIVKVYQDAMHSELNLKVDQQEL</sequence>
<dbReference type="AlphaFoldDB" id="W2UYP0"/>
<dbReference type="Proteomes" id="UP000018951">
    <property type="component" value="Unassembled WGS sequence"/>
</dbReference>